<dbReference type="WBParaSite" id="SSLN_0000390201-mRNA-1">
    <property type="protein sequence ID" value="SSLN_0000390201-mRNA-1"/>
    <property type="gene ID" value="SSLN_0000390201"/>
</dbReference>
<evidence type="ECO:0000313" key="3">
    <source>
        <dbReference type="Proteomes" id="UP000275846"/>
    </source>
</evidence>
<dbReference type="EMBL" id="UYSU01032651">
    <property type="protein sequence ID" value="VDL90164.1"/>
    <property type="molecule type" value="Genomic_DNA"/>
</dbReference>
<organism evidence="4">
    <name type="scientific">Schistocephalus solidus</name>
    <name type="common">Tapeworm</name>
    <dbReference type="NCBI Taxonomy" id="70667"/>
    <lineage>
        <taxon>Eukaryota</taxon>
        <taxon>Metazoa</taxon>
        <taxon>Spiralia</taxon>
        <taxon>Lophotrochozoa</taxon>
        <taxon>Platyhelminthes</taxon>
        <taxon>Cestoda</taxon>
        <taxon>Eucestoda</taxon>
        <taxon>Diphyllobothriidea</taxon>
        <taxon>Diphyllobothriidae</taxon>
        <taxon>Schistocephalus</taxon>
    </lineage>
</organism>
<sequence>MVNRPTVQSPALLPPATILCAETLPGQENQARMEGAITSNSSGREPYGRVMATPTSNMDEVAAMNDSDAD</sequence>
<dbReference type="AlphaFoldDB" id="A0A183SHT1"/>
<accession>A0A183SHT1</accession>
<keyword evidence="3" id="KW-1185">Reference proteome</keyword>
<reference evidence="2 3" key="2">
    <citation type="submission" date="2018-11" db="EMBL/GenBank/DDBJ databases">
        <authorList>
            <consortium name="Pathogen Informatics"/>
        </authorList>
    </citation>
    <scope>NUCLEOTIDE SEQUENCE [LARGE SCALE GENOMIC DNA]</scope>
    <source>
        <strain evidence="2 3">NST_G2</strain>
    </source>
</reference>
<evidence type="ECO:0000256" key="1">
    <source>
        <dbReference type="SAM" id="MobiDB-lite"/>
    </source>
</evidence>
<evidence type="ECO:0000313" key="2">
    <source>
        <dbReference type="EMBL" id="VDL90164.1"/>
    </source>
</evidence>
<gene>
    <name evidence="2" type="ORF">SSLN_LOCUS3779</name>
</gene>
<name>A0A183SHT1_SCHSO</name>
<proteinExistence type="predicted"/>
<reference evidence="4" key="1">
    <citation type="submission" date="2016-06" db="UniProtKB">
        <authorList>
            <consortium name="WormBaseParasite"/>
        </authorList>
    </citation>
    <scope>IDENTIFICATION</scope>
</reference>
<feature type="region of interest" description="Disordered" evidence="1">
    <location>
        <begin position="27"/>
        <end position="70"/>
    </location>
</feature>
<protein>
    <submittedName>
        <fullName evidence="2 4">Uncharacterized protein</fullName>
    </submittedName>
</protein>
<dbReference type="Proteomes" id="UP000275846">
    <property type="component" value="Unassembled WGS sequence"/>
</dbReference>
<evidence type="ECO:0000313" key="4">
    <source>
        <dbReference type="WBParaSite" id="SSLN_0000390201-mRNA-1"/>
    </source>
</evidence>